<proteinExistence type="predicted"/>
<comment type="caution">
    <text evidence="2">The sequence shown here is derived from an EMBL/GenBank/DDBJ whole genome shotgun (WGS) entry which is preliminary data.</text>
</comment>
<dbReference type="Pfam" id="PF05960">
    <property type="entry name" value="DUF885"/>
    <property type="match status" value="1"/>
</dbReference>
<dbReference type="PANTHER" id="PTHR33361">
    <property type="entry name" value="GLR0591 PROTEIN"/>
    <property type="match status" value="1"/>
</dbReference>
<organism evidence="2 3">
    <name type="scientific">Faecalicoccus pleomorphus</name>
    <dbReference type="NCBI Taxonomy" id="1323"/>
    <lineage>
        <taxon>Bacteria</taxon>
        <taxon>Bacillati</taxon>
        <taxon>Bacillota</taxon>
        <taxon>Erysipelotrichia</taxon>
        <taxon>Erysipelotrichales</taxon>
        <taxon>Erysipelotrichaceae</taxon>
        <taxon>Faecalicoccus</taxon>
    </lineage>
</organism>
<evidence type="ECO:0000313" key="3">
    <source>
        <dbReference type="Proteomes" id="UP000260721"/>
    </source>
</evidence>
<dbReference type="RefSeq" id="WP_117446100.1">
    <property type="nucleotide sequence ID" value="NZ_JBFBOW010000001.1"/>
</dbReference>
<protein>
    <submittedName>
        <fullName evidence="2">DUF885 domain-containing protein</fullName>
    </submittedName>
</protein>
<dbReference type="Proteomes" id="UP000260721">
    <property type="component" value="Unassembled WGS sequence"/>
</dbReference>
<dbReference type="PROSITE" id="PS51257">
    <property type="entry name" value="PROKAR_LIPOPROTEIN"/>
    <property type="match status" value="1"/>
</dbReference>
<dbReference type="PANTHER" id="PTHR33361:SF2">
    <property type="entry name" value="DUF885 DOMAIN-CONTAINING PROTEIN"/>
    <property type="match status" value="1"/>
</dbReference>
<dbReference type="EMBL" id="QUSK01000010">
    <property type="protein sequence ID" value="RGD76677.1"/>
    <property type="molecule type" value="Genomic_DNA"/>
</dbReference>
<dbReference type="STRING" id="1123313.GCA_000420345_00813"/>
<reference evidence="2 3" key="1">
    <citation type="submission" date="2018-08" db="EMBL/GenBank/DDBJ databases">
        <title>A genome reference for cultivated species of the human gut microbiota.</title>
        <authorList>
            <person name="Zou Y."/>
            <person name="Xue W."/>
            <person name="Luo G."/>
        </authorList>
    </citation>
    <scope>NUCLEOTIDE SEQUENCE [LARGE SCALE GENOMIC DNA]</scope>
    <source>
        <strain evidence="2 3">TF08-11</strain>
    </source>
</reference>
<dbReference type="InterPro" id="IPR010281">
    <property type="entry name" value="DUF885"/>
</dbReference>
<accession>A0A3E3E6V0</accession>
<gene>
    <name evidence="2" type="ORF">DXC78_05535</name>
</gene>
<name>A0A3E3E6V0_9FIRM</name>
<dbReference type="AlphaFoldDB" id="A0A3E3E6V0"/>
<evidence type="ECO:0000313" key="2">
    <source>
        <dbReference type="EMBL" id="RGD76677.1"/>
    </source>
</evidence>
<evidence type="ECO:0000256" key="1">
    <source>
        <dbReference type="SAM" id="SignalP"/>
    </source>
</evidence>
<feature type="signal peptide" evidence="1">
    <location>
        <begin position="1"/>
        <end position="22"/>
    </location>
</feature>
<feature type="chain" id="PRO_5039391600" evidence="1">
    <location>
        <begin position="23"/>
        <end position="586"/>
    </location>
</feature>
<keyword evidence="1" id="KW-0732">Signal</keyword>
<sequence length="586" mass="67887">MPKKIGILLLCFVMLLSGCSSSNKTAYKEEPEEELTEYQEEFNDFLKDQLVETLESDHYTLHSYLKDPETYDIDSASVEKTFGRMDAASMEEDRKEIQETLDQLQAFDYEQLTDQQQDTYDIFTYTMQGSKELSDPKFDYIASAFSPMTGIHVSFPTIFADWTFDSEQELKDLILMIQDVDDYTQSAIDYTYIQNEKGYLCLDFDSILSYCEKILDKGLESSVLKGLQDQVDALDLNSDQTKAYKQELEQAFKDSYLKAYELIKAAMLDLKQNGNNHPNGLASFDVGKEYYSLLMKNNTGSDMEVIEVEDLMDTACKEHLQTFIENADSDMSFLFTSTNYTGYEQMLDDIQDQMFDDFPKVESLEYEIKDMEEDVASDNGVAAYFQIPEIDGDLKGQLRVNPNNNNMKAIDTYMTVAHEGMPGHMYQYNYAQEHISEPLRWSILASSAYQEGYATYAQHYSLRYLKGIKPKQLKAYSEYMLVIYDALVLADIGIHYYNWDQEKCQKEIEENYGITIDEKQYNQLLYTPCAFEPYYTGYEQIMDLKERAKNTLKSDYNEKEFHTILLNCGPAPFFIVEENMAKAWKA</sequence>